<gene>
    <name evidence="4" type="ORF">CVT26_010581</name>
</gene>
<keyword evidence="5" id="KW-1185">Reference proteome</keyword>
<dbReference type="Pfam" id="PF12588">
    <property type="entry name" value="PSDC"/>
    <property type="match status" value="1"/>
</dbReference>
<dbReference type="OrthoDB" id="5973539at2759"/>
<dbReference type="Proteomes" id="UP000284706">
    <property type="component" value="Unassembled WGS sequence"/>
</dbReference>
<name>A0A409VZH1_9AGAR</name>
<dbReference type="InParanoid" id="A0A409VZH1"/>
<dbReference type="InterPro" id="IPR003817">
    <property type="entry name" value="PS_Dcarbxylase"/>
</dbReference>
<evidence type="ECO:0000313" key="5">
    <source>
        <dbReference type="Proteomes" id="UP000284706"/>
    </source>
</evidence>
<dbReference type="STRING" id="231916.A0A409VZH1"/>
<feature type="domain" description="L-tryptophan decarboxylase PsiD-like" evidence="3">
    <location>
        <begin position="45"/>
        <end position="179"/>
    </location>
</feature>
<evidence type="ECO:0000256" key="2">
    <source>
        <dbReference type="ARBA" id="ARBA00023239"/>
    </source>
</evidence>
<dbReference type="EMBL" id="NHYE01005493">
    <property type="protein sequence ID" value="PPQ71662.1"/>
    <property type="molecule type" value="Genomic_DNA"/>
</dbReference>
<keyword evidence="1" id="KW-0210">Decarboxylase</keyword>
<dbReference type="AlphaFoldDB" id="A0A409VZH1"/>
<evidence type="ECO:0000313" key="4">
    <source>
        <dbReference type="EMBL" id="PPQ71662.1"/>
    </source>
</evidence>
<sequence>MPSPRHVHHRIGGWLPKDQNVLESWLNKKIAKAKARNRKFEDWAPVIQEFRQLIETDAEIWMGFHQMFDQVPEKPPYNKDPTGKCQVRGYLHMLELFDLIIEEAPDFEQNDLVGFPINAILDWPMGTPGGLTAFVNPKVNAMFHKMFNVWSAFLSSPASCYVLSTADNGWFGAPATAAMPDFDETFVCDPSAPYHGFNSWDDFFTRLFRPGVRPVEFPANDAIVNSACESTIYNIAYDVKARDQFWIKGEPYSLNHILNNDEYAPQFVGGTIYQAFLSALNYHRWASPVNGIIVKVVNIPGTYYAESPVMGFANPDGPDPAAPNLSQGFITSVAARALIFIQAHNPAIGLMCFVAVGMAEVSTCEATVKPGQVVKKGEEIGMFHFGGSTHCLIFRPETKVTFNPDYTINSAVPLNAAIATIA</sequence>
<protein>
    <recommendedName>
        <fullName evidence="3">L-tryptophan decarboxylase PsiD-like domain-containing protein</fullName>
    </recommendedName>
</protein>
<dbReference type="GO" id="GO:0005739">
    <property type="term" value="C:mitochondrion"/>
    <property type="evidence" value="ECO:0007669"/>
    <property type="project" value="TreeGrafter"/>
</dbReference>
<keyword evidence="2" id="KW-0456">Lyase</keyword>
<dbReference type="GO" id="GO:0006646">
    <property type="term" value="P:phosphatidylethanolamine biosynthetic process"/>
    <property type="evidence" value="ECO:0007669"/>
    <property type="project" value="TreeGrafter"/>
</dbReference>
<dbReference type="Pfam" id="PF02666">
    <property type="entry name" value="PS_Dcarbxylase"/>
    <property type="match status" value="1"/>
</dbReference>
<dbReference type="PANTHER" id="PTHR10067">
    <property type="entry name" value="PHOSPHATIDYLSERINE DECARBOXYLASE"/>
    <property type="match status" value="1"/>
</dbReference>
<dbReference type="PANTHER" id="PTHR10067:SF9">
    <property type="entry name" value="PHOSPHATIDYLSERINE DECARBOXYLASE FAMILY PROTEIN (AFU_ORTHOLOGUE AFUA_7G01730)"/>
    <property type="match status" value="1"/>
</dbReference>
<evidence type="ECO:0000259" key="3">
    <source>
        <dbReference type="Pfam" id="PF12588"/>
    </source>
</evidence>
<accession>A0A409VZH1</accession>
<dbReference type="GO" id="GO:0004609">
    <property type="term" value="F:phosphatidylserine decarboxylase activity"/>
    <property type="evidence" value="ECO:0007669"/>
    <property type="project" value="InterPro"/>
</dbReference>
<organism evidence="4 5">
    <name type="scientific">Gymnopilus dilepis</name>
    <dbReference type="NCBI Taxonomy" id="231916"/>
    <lineage>
        <taxon>Eukaryota</taxon>
        <taxon>Fungi</taxon>
        <taxon>Dikarya</taxon>
        <taxon>Basidiomycota</taxon>
        <taxon>Agaricomycotina</taxon>
        <taxon>Agaricomycetes</taxon>
        <taxon>Agaricomycetidae</taxon>
        <taxon>Agaricales</taxon>
        <taxon>Agaricineae</taxon>
        <taxon>Hymenogastraceae</taxon>
        <taxon>Gymnopilus</taxon>
    </lineage>
</organism>
<evidence type="ECO:0000256" key="1">
    <source>
        <dbReference type="ARBA" id="ARBA00022793"/>
    </source>
</evidence>
<dbReference type="InterPro" id="IPR022237">
    <property type="entry name" value="PsiD-like"/>
</dbReference>
<reference evidence="4 5" key="1">
    <citation type="journal article" date="2018" name="Evol. Lett.">
        <title>Horizontal gene cluster transfer increased hallucinogenic mushroom diversity.</title>
        <authorList>
            <person name="Reynolds H.T."/>
            <person name="Vijayakumar V."/>
            <person name="Gluck-Thaler E."/>
            <person name="Korotkin H.B."/>
            <person name="Matheny P.B."/>
            <person name="Slot J.C."/>
        </authorList>
    </citation>
    <scope>NUCLEOTIDE SEQUENCE [LARGE SCALE GENOMIC DNA]</scope>
    <source>
        <strain evidence="4 5">SRW20</strain>
    </source>
</reference>
<comment type="caution">
    <text evidence="4">The sequence shown here is derived from an EMBL/GenBank/DDBJ whole genome shotgun (WGS) entry which is preliminary data.</text>
</comment>
<proteinExistence type="predicted"/>